<comment type="caution">
    <text evidence="6">The sequence shown here is derived from an EMBL/GenBank/DDBJ whole genome shotgun (WGS) entry which is preliminary data.</text>
</comment>
<evidence type="ECO:0000313" key="7">
    <source>
        <dbReference type="Proteomes" id="UP000469440"/>
    </source>
</evidence>
<organism evidence="6 7">
    <name type="scientific">Caproicibacter fermentans</name>
    <dbReference type="NCBI Taxonomy" id="2576756"/>
    <lineage>
        <taxon>Bacteria</taxon>
        <taxon>Bacillati</taxon>
        <taxon>Bacillota</taxon>
        <taxon>Clostridia</taxon>
        <taxon>Eubacteriales</taxon>
        <taxon>Acutalibacteraceae</taxon>
        <taxon>Caproicibacter</taxon>
    </lineage>
</organism>
<evidence type="ECO:0000256" key="4">
    <source>
        <dbReference type="ARBA" id="ARBA00023239"/>
    </source>
</evidence>
<keyword evidence="5" id="KW-0119">Carbohydrate metabolism</keyword>
<dbReference type="PROSITE" id="PS00160">
    <property type="entry name" value="ALDOLASE_KDPG_KHG_2"/>
    <property type="match status" value="1"/>
</dbReference>
<dbReference type="Gene3D" id="3.20.20.70">
    <property type="entry name" value="Aldolase class I"/>
    <property type="match status" value="1"/>
</dbReference>
<name>A0A6N8I4E5_9FIRM</name>
<comment type="similarity">
    <text evidence="2">Belongs to the KHG/KDPG aldolase family.</text>
</comment>
<dbReference type="PANTHER" id="PTHR30246:SF1">
    <property type="entry name" value="2-DEHYDRO-3-DEOXY-6-PHOSPHOGALACTONATE ALDOLASE-RELATED"/>
    <property type="match status" value="1"/>
</dbReference>
<evidence type="ECO:0000256" key="2">
    <source>
        <dbReference type="ARBA" id="ARBA00006906"/>
    </source>
</evidence>
<accession>A0A6N8I4E5</accession>
<dbReference type="EMBL" id="VWXL01000106">
    <property type="protein sequence ID" value="MVB12924.1"/>
    <property type="molecule type" value="Genomic_DNA"/>
</dbReference>
<dbReference type="AlphaFoldDB" id="A0A6N8I4E5"/>
<dbReference type="NCBIfam" id="TIGR01182">
    <property type="entry name" value="eda"/>
    <property type="match status" value="1"/>
</dbReference>
<evidence type="ECO:0000256" key="1">
    <source>
        <dbReference type="ARBA" id="ARBA00004761"/>
    </source>
</evidence>
<dbReference type="RefSeq" id="WP_156991404.1">
    <property type="nucleotide sequence ID" value="NZ_VWXL01000106.1"/>
</dbReference>
<gene>
    <name evidence="6" type="ORF">CAFE_36710</name>
</gene>
<evidence type="ECO:0000256" key="5">
    <source>
        <dbReference type="ARBA" id="ARBA00023277"/>
    </source>
</evidence>
<dbReference type="InterPro" id="IPR013785">
    <property type="entry name" value="Aldolase_TIM"/>
</dbReference>
<dbReference type="Proteomes" id="UP000469440">
    <property type="component" value="Unassembled WGS sequence"/>
</dbReference>
<dbReference type="CDD" id="cd00452">
    <property type="entry name" value="KDPG_aldolase"/>
    <property type="match status" value="1"/>
</dbReference>
<dbReference type="InterPro" id="IPR031338">
    <property type="entry name" value="KDPG/KHG_AS_2"/>
</dbReference>
<dbReference type="SUPFAM" id="SSF51569">
    <property type="entry name" value="Aldolase"/>
    <property type="match status" value="1"/>
</dbReference>
<protein>
    <submittedName>
        <fullName evidence="6">KDPG and KHG aldolase</fullName>
    </submittedName>
</protein>
<dbReference type="InterPro" id="IPR000887">
    <property type="entry name" value="Aldlse_KDPG_KHG"/>
</dbReference>
<evidence type="ECO:0000256" key="3">
    <source>
        <dbReference type="ARBA" id="ARBA00011233"/>
    </source>
</evidence>
<dbReference type="OrthoDB" id="9802667at2"/>
<keyword evidence="4" id="KW-0456">Lyase</keyword>
<keyword evidence="7" id="KW-1185">Reference proteome</keyword>
<dbReference type="Pfam" id="PF01081">
    <property type="entry name" value="Aldolase"/>
    <property type="match status" value="1"/>
</dbReference>
<dbReference type="GO" id="GO:0016829">
    <property type="term" value="F:lyase activity"/>
    <property type="evidence" value="ECO:0007669"/>
    <property type="project" value="UniProtKB-KW"/>
</dbReference>
<comment type="pathway">
    <text evidence="1">Carbohydrate acid metabolism.</text>
</comment>
<proteinExistence type="inferred from homology"/>
<comment type="subunit">
    <text evidence="3">Homotrimer.</text>
</comment>
<evidence type="ECO:0000313" key="6">
    <source>
        <dbReference type="EMBL" id="MVB12924.1"/>
    </source>
</evidence>
<reference evidence="6 7" key="1">
    <citation type="submission" date="2019-09" db="EMBL/GenBank/DDBJ databases">
        <title>Genome sequence of Clostridium sp. EA1.</title>
        <authorList>
            <person name="Poehlein A."/>
            <person name="Bengelsdorf F.R."/>
            <person name="Daniel R."/>
        </authorList>
    </citation>
    <scope>NUCLEOTIDE SEQUENCE [LARGE SCALE GENOMIC DNA]</scope>
    <source>
        <strain evidence="6 7">EA1</strain>
    </source>
</reference>
<sequence length="322" mass="35650">MRSVLNLIESYGMIPVLNIKREEDALPLAKALRKGGLPLMEVMFRTEAAAACIQKIAAEMPDFCIGAGTVLTVEQAKKAKECGAKFIVSPDFSEEVIRYCQKENLPVVPGCITPSEVHRAVSMGLTVLKFFPAIQMGGLKTMQLFSGPYPQVKFVPTGDLTRKEMNEYLSCSKVAAAGGDFMLSYDDIENRRFDQIEQSVRETILEHLDFHIAHVGINCASSGEAKALGEALSSVLFQNVTEYEKSYFSGSLFELMKAPFYNKGGHVAIGTRDAERAYSFLKTSGIRFHEETLARDENGRVKAVYLEPDFGGFALHLLQHEK</sequence>
<dbReference type="PANTHER" id="PTHR30246">
    <property type="entry name" value="2-KETO-3-DEOXY-6-PHOSPHOGLUCONATE ALDOLASE"/>
    <property type="match status" value="1"/>
</dbReference>